<name>A0ABY6B7A0_9GAMM</name>
<gene>
    <name evidence="1" type="ORF">N4264_14550</name>
</gene>
<proteinExistence type="predicted"/>
<evidence type="ECO:0000313" key="1">
    <source>
        <dbReference type="EMBL" id="UXI65976.1"/>
    </source>
</evidence>
<dbReference type="EMBL" id="CP104694">
    <property type="protein sequence ID" value="UXI65976.1"/>
    <property type="molecule type" value="Genomic_DNA"/>
</dbReference>
<keyword evidence="2" id="KW-1185">Reference proteome</keyword>
<dbReference type="RefSeq" id="WP_261692966.1">
    <property type="nucleotide sequence ID" value="NZ_CP104694.1"/>
</dbReference>
<reference evidence="1" key="1">
    <citation type="submission" date="2022-09" db="EMBL/GenBank/DDBJ databases">
        <title>Tahibacter sp. nov., isolated from a fresh water.</title>
        <authorList>
            <person name="Baek J.H."/>
            <person name="Lee J.K."/>
            <person name="Kim J.M."/>
            <person name="Jeon C.O."/>
        </authorList>
    </citation>
    <scope>NUCLEOTIDE SEQUENCE</scope>
    <source>
        <strain evidence="1">W38</strain>
    </source>
</reference>
<organism evidence="1 2">
    <name type="scientific">Tahibacter amnicola</name>
    <dbReference type="NCBI Taxonomy" id="2976241"/>
    <lineage>
        <taxon>Bacteria</taxon>
        <taxon>Pseudomonadati</taxon>
        <taxon>Pseudomonadota</taxon>
        <taxon>Gammaproteobacteria</taxon>
        <taxon>Lysobacterales</taxon>
        <taxon>Rhodanobacteraceae</taxon>
        <taxon>Tahibacter</taxon>
    </lineage>
</organism>
<protein>
    <submittedName>
        <fullName evidence="1">Uncharacterized protein</fullName>
    </submittedName>
</protein>
<accession>A0ABY6B7A0</accession>
<dbReference type="Proteomes" id="UP001064632">
    <property type="component" value="Chromosome"/>
</dbReference>
<evidence type="ECO:0000313" key="2">
    <source>
        <dbReference type="Proteomes" id="UP001064632"/>
    </source>
</evidence>
<sequence length="96" mass="10560">MTDYSFVLPPDFSDYEWEVTAKGHFSGATIAAAGAEYRLSFYDAARLSQEVASELDRGMAFFEPNLIVISSVNRREMEDAAYGLIRSGQLSALVPA</sequence>